<organism evidence="6 7">
    <name type="scientific">Eufriesea mexicana</name>
    <dbReference type="NCBI Taxonomy" id="516756"/>
    <lineage>
        <taxon>Eukaryota</taxon>
        <taxon>Metazoa</taxon>
        <taxon>Ecdysozoa</taxon>
        <taxon>Arthropoda</taxon>
        <taxon>Hexapoda</taxon>
        <taxon>Insecta</taxon>
        <taxon>Pterygota</taxon>
        <taxon>Neoptera</taxon>
        <taxon>Endopterygota</taxon>
        <taxon>Hymenoptera</taxon>
        <taxon>Apocrita</taxon>
        <taxon>Aculeata</taxon>
        <taxon>Apoidea</taxon>
        <taxon>Anthophila</taxon>
        <taxon>Apidae</taxon>
        <taxon>Eufriesea</taxon>
    </lineage>
</organism>
<dbReference type="PANTHER" id="PTHR15654:SF1">
    <property type="entry name" value="COILED-COIL DOMAIN-CONTAINING PROTEIN 96"/>
    <property type="match status" value="1"/>
</dbReference>
<feature type="region of interest" description="Disordered" evidence="4">
    <location>
        <begin position="1"/>
        <end position="44"/>
    </location>
</feature>
<evidence type="ECO:0000256" key="1">
    <source>
        <dbReference type="ARBA" id="ARBA00004138"/>
    </source>
</evidence>
<dbReference type="GO" id="GO:0060271">
    <property type="term" value="P:cilium assembly"/>
    <property type="evidence" value="ECO:0007669"/>
    <property type="project" value="TreeGrafter"/>
</dbReference>
<name>A0A310SL72_9HYME</name>
<evidence type="ECO:0000259" key="5">
    <source>
        <dbReference type="Pfam" id="PF13870"/>
    </source>
</evidence>
<protein>
    <submittedName>
        <fullName evidence="6">Coiled-coil domain-containing protein 96</fullName>
    </submittedName>
</protein>
<feature type="region of interest" description="Disordered" evidence="4">
    <location>
        <begin position="66"/>
        <end position="111"/>
    </location>
</feature>
<evidence type="ECO:0000313" key="6">
    <source>
        <dbReference type="EMBL" id="OAD55421.1"/>
    </source>
</evidence>
<proteinExistence type="predicted"/>
<feature type="domain" description="CCDC113/CCDC96 coiled-coil" evidence="5">
    <location>
        <begin position="536"/>
        <end position="606"/>
    </location>
</feature>
<evidence type="ECO:0000256" key="3">
    <source>
        <dbReference type="ARBA" id="ARBA00023273"/>
    </source>
</evidence>
<dbReference type="AlphaFoldDB" id="A0A310SL72"/>
<dbReference type="Proteomes" id="UP000250275">
    <property type="component" value="Unassembled WGS sequence"/>
</dbReference>
<keyword evidence="3" id="KW-0966">Cell projection</keyword>
<feature type="region of interest" description="Disordered" evidence="4">
    <location>
        <begin position="244"/>
        <end position="267"/>
    </location>
</feature>
<gene>
    <name evidence="6" type="ORF">WN48_04802</name>
</gene>
<sequence length="756" mass="86101">MQGPIGATLGTLSASDRAKPENGEWYHVDPHWPSPSDDPVPLTKSKWFNSSGDAAGQAMAKNNSRVAEVGKNGDSSTVHEAGNGSSGGGLGKWLREHLGGGSKGGQDGGVVATKANSGVAVEGSGNEKPFGKTVYASQNLYCSLPRDHGRHAYNGGRKAGHGNSAKLQGHDRQRCASVNHHEKITFGDLGTLTRGGPIYGSEGKTLKKRNRDRRRHSLNEIHEQGRQRRATLVIPADSCNLLESRSPDFSIPDPRFPPPGIMTTSGNDQRFSLDIVRLHGDVEIPRYKFDVTFPMEEIDELEDYFGEEMAEAAEEGTEEVEASGTKETDEFPWDAITVRSDEDEKYEDEYREKKEVGEEEEEEVSLSTTVSTVEKPEEEAPRPEESDHVLAEIPAEDLADREEIVGKLREMLSEKSELRRKNRMLELWVSRHLKKTQQRLTPSDPTKTMEQMEEKYREVLREYKTQVAEILSEQAEMTYDLQTYAQKVQSLEEEDDRIFEGYLNRQKETAVGLIFSKTGRKITEKLMDNLIRRQTARREILARDRHSYVLLQHRLDELNMRLKIAETLGEGMTTMDYEALYIANVNHKDRLDDRDRELEKLRIKYSDMPTFRVTSRSQETHPQLGYTLDKTPFLSWSIRIAETVNAVAQYKEKEECILEDIELEQKQLDEFREANTKVREHLNRAHVALNDVRETLNEKRLSAGLLVAQQELIEMQKVMKLETELKNKIQLIKREIELYEPAKRKMKKKASRTTFA</sequence>
<comment type="subcellular location">
    <subcellularLocation>
        <location evidence="1">Cell projection</location>
        <location evidence="1">Cilium</location>
    </subcellularLocation>
</comment>
<dbReference type="Pfam" id="PF13870">
    <property type="entry name" value="CCDC113_CCDC96_CC"/>
    <property type="match status" value="1"/>
</dbReference>
<keyword evidence="7" id="KW-1185">Reference proteome</keyword>
<dbReference type="GO" id="GO:0036064">
    <property type="term" value="C:ciliary basal body"/>
    <property type="evidence" value="ECO:0007669"/>
    <property type="project" value="TreeGrafter"/>
</dbReference>
<evidence type="ECO:0000256" key="4">
    <source>
        <dbReference type="SAM" id="MobiDB-lite"/>
    </source>
</evidence>
<reference evidence="6 7" key="1">
    <citation type="submission" date="2015-07" db="EMBL/GenBank/DDBJ databases">
        <title>The genome of Eufriesea mexicana.</title>
        <authorList>
            <person name="Pan H."/>
            <person name="Kapheim K."/>
        </authorList>
    </citation>
    <scope>NUCLEOTIDE SEQUENCE [LARGE SCALE GENOMIC DNA]</scope>
    <source>
        <strain evidence="6">0111107269</strain>
        <tissue evidence="6">Whole body</tissue>
    </source>
</reference>
<dbReference type="InterPro" id="IPR051885">
    <property type="entry name" value="CC_CF"/>
</dbReference>
<dbReference type="InterPro" id="IPR025254">
    <property type="entry name" value="CCDC113/CCDC96_CC"/>
</dbReference>
<evidence type="ECO:0000313" key="7">
    <source>
        <dbReference type="Proteomes" id="UP000250275"/>
    </source>
</evidence>
<feature type="compositionally biased region" description="Basic and acidic residues" evidence="4">
    <location>
        <begin position="16"/>
        <end position="30"/>
    </location>
</feature>
<dbReference type="EMBL" id="KQ762833">
    <property type="protein sequence ID" value="OAD55421.1"/>
    <property type="molecule type" value="Genomic_DNA"/>
</dbReference>
<keyword evidence="2" id="KW-0175">Coiled coil</keyword>
<dbReference type="GO" id="GO:0005930">
    <property type="term" value="C:axoneme"/>
    <property type="evidence" value="ECO:0007669"/>
    <property type="project" value="TreeGrafter"/>
</dbReference>
<feature type="compositionally biased region" description="Gly residues" evidence="4">
    <location>
        <begin position="99"/>
        <end position="108"/>
    </location>
</feature>
<feature type="region of interest" description="Disordered" evidence="4">
    <location>
        <begin position="342"/>
        <end position="387"/>
    </location>
</feature>
<dbReference type="PANTHER" id="PTHR15654">
    <property type="entry name" value="COILED-COIL DOMAIN-CONTAINING PROTEIN 113-RELATED"/>
    <property type="match status" value="1"/>
</dbReference>
<feature type="compositionally biased region" description="Basic and acidic residues" evidence="4">
    <location>
        <begin position="374"/>
        <end position="387"/>
    </location>
</feature>
<accession>A0A310SL72</accession>
<evidence type="ECO:0000256" key="2">
    <source>
        <dbReference type="ARBA" id="ARBA00023054"/>
    </source>
</evidence>